<dbReference type="GO" id="GO:0015627">
    <property type="term" value="C:type II protein secretion system complex"/>
    <property type="evidence" value="ECO:0007669"/>
    <property type="project" value="InterPro"/>
</dbReference>
<evidence type="ECO:0000259" key="12">
    <source>
        <dbReference type="Pfam" id="PF12693"/>
    </source>
</evidence>
<evidence type="ECO:0000256" key="4">
    <source>
        <dbReference type="ARBA" id="ARBA00022475"/>
    </source>
</evidence>
<evidence type="ECO:0000256" key="3">
    <source>
        <dbReference type="ARBA" id="ARBA00022448"/>
    </source>
</evidence>
<comment type="similarity">
    <text evidence="2 10">Belongs to the GSP L family.</text>
</comment>
<dbReference type="Gene3D" id="3.30.1360.100">
    <property type="entry name" value="General secretion pathway protein M, EpsM"/>
    <property type="match status" value="1"/>
</dbReference>
<keyword evidence="4" id="KW-1003">Cell membrane</keyword>
<accession>A0A227JEX1</accession>
<evidence type="ECO:0000256" key="7">
    <source>
        <dbReference type="ARBA" id="ARBA00022927"/>
    </source>
</evidence>
<dbReference type="NCBIfam" id="TIGR01709">
    <property type="entry name" value="typeII_sec_gspL"/>
    <property type="match status" value="1"/>
</dbReference>
<feature type="domain" description="GspL periplasmic" evidence="12">
    <location>
        <begin position="246"/>
        <end position="403"/>
    </location>
</feature>
<gene>
    <name evidence="13" type="primary">gspL</name>
    <name evidence="13" type="ORF">CA163_09910</name>
</gene>
<dbReference type="InterPro" id="IPR043129">
    <property type="entry name" value="ATPase_NBD"/>
</dbReference>
<proteinExistence type="inferred from homology"/>
<name>A0A227JEX1_VIBPH</name>
<keyword evidence="3 10" id="KW-0813">Transport</keyword>
<evidence type="ECO:0000256" key="1">
    <source>
        <dbReference type="ARBA" id="ARBA00004377"/>
    </source>
</evidence>
<evidence type="ECO:0000256" key="2">
    <source>
        <dbReference type="ARBA" id="ARBA00005318"/>
    </source>
</evidence>
<keyword evidence="8" id="KW-1133">Transmembrane helix</keyword>
<evidence type="ECO:0000256" key="8">
    <source>
        <dbReference type="ARBA" id="ARBA00022989"/>
    </source>
</evidence>
<evidence type="ECO:0000256" key="6">
    <source>
        <dbReference type="ARBA" id="ARBA00022692"/>
    </source>
</evidence>
<dbReference type="InterPro" id="IPR025691">
    <property type="entry name" value="GspL_pp_dom"/>
</dbReference>
<keyword evidence="5" id="KW-0997">Cell inner membrane</keyword>
<keyword evidence="6" id="KW-0812">Transmembrane</keyword>
<sequence length="404" mass="45227">MEGSVSEFLTVRLSSEQQSTIPWVVWSTEQQEVIASGELAGWEHLDELVSYAGQRQVIALLASNDVVLTQVDIPPGATRQFDSMLPYLIEDEVAQDVDSLHFTVLGKQADKAQVCAVERAWVQTVLQRFASQGLTIKRILPDVLALPVSDDNSSAALIGEQWLIRHSETEGAVVDSAWLDLYLSSYLQNHEGWQLDCYSSVPESTVESVWVPKPEEMTMALLAKGVASSKTNLLTGEFKPKSSWGKYWKVWQKAAIAAGVLLVVVVAQQLLVVHKYEAQAQAYREESERIFRQVFPNKNRIPTVSYLKHQMTDEERRLSGGSTDVAMLSWLAALPATLGQVKDLEITSFKYDGQRGEVRIHARSSDFQPFEQARVKLAEKFNVEQGQLNRSDNVVMGSFVLKRQ</sequence>
<keyword evidence="9" id="KW-0472">Membrane</keyword>
<dbReference type="SMR" id="A0A227JEX1"/>
<keyword evidence="7 10" id="KW-0653">Protein transport</keyword>
<dbReference type="Pfam" id="PF12693">
    <property type="entry name" value="GspL_C"/>
    <property type="match status" value="1"/>
</dbReference>
<evidence type="ECO:0000313" key="13">
    <source>
        <dbReference type="EMBL" id="OXE32984.1"/>
    </source>
</evidence>
<evidence type="ECO:0000256" key="10">
    <source>
        <dbReference type="PIRNR" id="PIRNR015761"/>
    </source>
</evidence>
<evidence type="ECO:0000313" key="14">
    <source>
        <dbReference type="Proteomes" id="UP000214596"/>
    </source>
</evidence>
<comment type="function">
    <text evidence="10">Inner membrane component of the type II secretion system required for the energy-dependent secretion of extracellular factors such as proteases and toxins from the periplasm.</text>
</comment>
<dbReference type="Gene3D" id="3.30.420.380">
    <property type="match status" value="1"/>
</dbReference>
<reference evidence="13 14" key="1">
    <citation type="journal article" date="2017" name="Appl. Environ. Microbiol.">
        <title>Parallel evolution of two clades of a major Atlantic endemic Vibrio parahaemolyticus pathogen lineage by independent acquisition of related pathogenicity islands.</title>
        <authorList>
            <person name="Xu F."/>
            <person name="Gonzalez-Escalona N."/>
            <person name="Drees K.P."/>
            <person name="Sebra R.P."/>
            <person name="Cooper V.S."/>
            <person name="Jones S.H."/>
            <person name="Whistler C.A."/>
        </authorList>
    </citation>
    <scope>NUCLEOTIDE SEQUENCE [LARGE SCALE GENOMIC DNA]</scope>
    <source>
        <strain evidence="13 14">MAVP-3</strain>
    </source>
</reference>
<dbReference type="OrthoDB" id="7011844at2"/>
<organism evidence="13 14">
    <name type="scientific">Vibrio parahaemolyticus</name>
    <dbReference type="NCBI Taxonomy" id="670"/>
    <lineage>
        <taxon>Bacteria</taxon>
        <taxon>Pseudomonadati</taxon>
        <taxon>Pseudomonadota</taxon>
        <taxon>Gammaproteobacteria</taxon>
        <taxon>Vibrionales</taxon>
        <taxon>Vibrionaceae</taxon>
        <taxon>Vibrio</taxon>
    </lineage>
</organism>
<evidence type="ECO:0000259" key="11">
    <source>
        <dbReference type="Pfam" id="PF05134"/>
    </source>
</evidence>
<dbReference type="SUPFAM" id="SSF53067">
    <property type="entry name" value="Actin-like ATPase domain"/>
    <property type="match status" value="2"/>
</dbReference>
<dbReference type="Proteomes" id="UP000214596">
    <property type="component" value="Unassembled WGS sequence"/>
</dbReference>
<dbReference type="STRING" id="670.ACZ92_13980"/>
<dbReference type="InterPro" id="IPR007812">
    <property type="entry name" value="T2SS_protein-GspL"/>
</dbReference>
<dbReference type="CDD" id="cd24017">
    <property type="entry name" value="ASKHA_T2SSL_N"/>
    <property type="match status" value="1"/>
</dbReference>
<dbReference type="Pfam" id="PF05134">
    <property type="entry name" value="T2SSL"/>
    <property type="match status" value="1"/>
</dbReference>
<dbReference type="GO" id="GO:0009276">
    <property type="term" value="C:Gram-negative-bacterium-type cell wall"/>
    <property type="evidence" value="ECO:0007669"/>
    <property type="project" value="InterPro"/>
</dbReference>
<dbReference type="OMA" id="PLELPMQ"/>
<evidence type="ECO:0000256" key="9">
    <source>
        <dbReference type="ARBA" id="ARBA00023136"/>
    </source>
</evidence>
<dbReference type="GO" id="GO:0015628">
    <property type="term" value="P:protein secretion by the type II secretion system"/>
    <property type="evidence" value="ECO:0007669"/>
    <property type="project" value="InterPro"/>
</dbReference>
<protein>
    <recommendedName>
        <fullName evidence="10">Type II secretion system protein L</fullName>
        <shortName evidence="10">T2SS protein L</shortName>
    </recommendedName>
</protein>
<dbReference type="GO" id="GO:0005886">
    <property type="term" value="C:plasma membrane"/>
    <property type="evidence" value="ECO:0007669"/>
    <property type="project" value="UniProtKB-SubCell"/>
</dbReference>
<dbReference type="PIRSF" id="PIRSF015761">
    <property type="entry name" value="Protein_L"/>
    <property type="match status" value="1"/>
</dbReference>
<comment type="caution">
    <text evidence="13">The sequence shown here is derived from an EMBL/GenBank/DDBJ whole genome shotgun (WGS) entry which is preliminary data.</text>
</comment>
<dbReference type="Gene3D" id="3.30.420.370">
    <property type="match status" value="1"/>
</dbReference>
<dbReference type="EMBL" id="NIXT01000456">
    <property type="protein sequence ID" value="OXE32984.1"/>
    <property type="molecule type" value="Genomic_DNA"/>
</dbReference>
<evidence type="ECO:0000256" key="5">
    <source>
        <dbReference type="ARBA" id="ARBA00022519"/>
    </source>
</evidence>
<dbReference type="AlphaFoldDB" id="A0A227JEX1"/>
<dbReference type="InterPro" id="IPR024230">
    <property type="entry name" value="GspL_cyto_dom"/>
</dbReference>
<feature type="domain" description="GspL cytoplasmic actin-ATPase-like" evidence="11">
    <location>
        <begin position="9"/>
        <end position="241"/>
    </location>
</feature>
<comment type="subcellular location">
    <subcellularLocation>
        <location evidence="1">Cell inner membrane</location>
        <topology evidence="1">Single-pass membrane protein</topology>
    </subcellularLocation>
</comment>